<feature type="region of interest" description="Disordered" evidence="1">
    <location>
        <begin position="21"/>
        <end position="53"/>
    </location>
</feature>
<feature type="compositionally biased region" description="Gly residues" evidence="1">
    <location>
        <begin position="22"/>
        <end position="32"/>
    </location>
</feature>
<accession>A0A8J4LQB0</accession>
<dbReference type="EMBL" id="BNCQ01000018">
    <property type="protein sequence ID" value="GIM05272.1"/>
    <property type="molecule type" value="Genomic_DNA"/>
</dbReference>
<proteinExistence type="predicted"/>
<protein>
    <submittedName>
        <fullName evidence="2">Uncharacterized protein</fullName>
    </submittedName>
</protein>
<gene>
    <name evidence="2" type="ORF">Vretimale_9736</name>
</gene>
<dbReference type="Proteomes" id="UP000722791">
    <property type="component" value="Unassembled WGS sequence"/>
</dbReference>
<sequence>MLSSCVCMFPIHRCCTGRRVESGGGGGGGGGRHAYCGPPPQSRTRADSPPSLQATFAQMPSSAHHTYGVTEPFCHQAQVSSISPSLPISSHLSPSAHRQIHPATGRQLCEIVCRTSMHDPF</sequence>
<comment type="caution">
    <text evidence="2">The sequence shown here is derived from an EMBL/GenBank/DDBJ whole genome shotgun (WGS) entry which is preliminary data.</text>
</comment>
<evidence type="ECO:0000256" key="1">
    <source>
        <dbReference type="SAM" id="MobiDB-lite"/>
    </source>
</evidence>
<evidence type="ECO:0000313" key="2">
    <source>
        <dbReference type="EMBL" id="GIM05272.1"/>
    </source>
</evidence>
<dbReference type="AlphaFoldDB" id="A0A8J4LQB0"/>
<organism evidence="2 3">
    <name type="scientific">Volvox reticuliferus</name>
    <dbReference type="NCBI Taxonomy" id="1737510"/>
    <lineage>
        <taxon>Eukaryota</taxon>
        <taxon>Viridiplantae</taxon>
        <taxon>Chlorophyta</taxon>
        <taxon>core chlorophytes</taxon>
        <taxon>Chlorophyceae</taxon>
        <taxon>CS clade</taxon>
        <taxon>Chlamydomonadales</taxon>
        <taxon>Volvocaceae</taxon>
        <taxon>Volvox</taxon>
    </lineage>
</organism>
<evidence type="ECO:0000313" key="3">
    <source>
        <dbReference type="Proteomes" id="UP000722791"/>
    </source>
</evidence>
<name>A0A8J4LQB0_9CHLO</name>
<reference evidence="2" key="1">
    <citation type="journal article" date="2021" name="Proc. Natl. Acad. Sci. U.S.A.">
        <title>Three genomes in the algal genus Volvox reveal the fate of a haploid sex-determining region after a transition to homothallism.</title>
        <authorList>
            <person name="Yamamoto K."/>
            <person name="Hamaji T."/>
            <person name="Kawai-Toyooka H."/>
            <person name="Matsuzaki R."/>
            <person name="Takahashi F."/>
            <person name="Nishimura Y."/>
            <person name="Kawachi M."/>
            <person name="Noguchi H."/>
            <person name="Minakuchi Y."/>
            <person name="Umen J.G."/>
            <person name="Toyoda A."/>
            <person name="Nozaki H."/>
        </authorList>
    </citation>
    <scope>NUCLEOTIDE SEQUENCE</scope>
    <source>
        <strain evidence="2">NIES-3785</strain>
    </source>
</reference>